<dbReference type="OrthoDB" id="36613at2157"/>
<comment type="caution">
    <text evidence="1">The sequence shown here is derived from an EMBL/GenBank/DDBJ whole genome shotgun (WGS) entry which is preliminary data.</text>
</comment>
<organism evidence="1 2">
    <name type="scientific">Pyrodictium occultum</name>
    <dbReference type="NCBI Taxonomy" id="2309"/>
    <lineage>
        <taxon>Archaea</taxon>
        <taxon>Thermoproteota</taxon>
        <taxon>Thermoprotei</taxon>
        <taxon>Desulfurococcales</taxon>
        <taxon>Pyrodictiaceae</taxon>
        <taxon>Pyrodictium</taxon>
    </lineage>
</organism>
<dbReference type="Proteomes" id="UP000053352">
    <property type="component" value="Unassembled WGS sequence"/>
</dbReference>
<name>A0A0V8RWA2_PYROC</name>
<sequence length="109" mass="12539">MTKPVKLVLVTAEHHPQHRLWVQLLEEVAKETGLEKEIRIEDYLLLTEHGDTDDLGMPWLPQLLVQLDDGSFQVLLSRLPLGKDLNPDIEEAKHIVLKNIRELQNPPEP</sequence>
<dbReference type="EMBL" id="LNTB01000001">
    <property type="protein sequence ID" value="KSW12334.1"/>
    <property type="molecule type" value="Genomic_DNA"/>
</dbReference>
<gene>
    <name evidence="1" type="ORF">CF15_06230</name>
</gene>
<evidence type="ECO:0000313" key="2">
    <source>
        <dbReference type="Proteomes" id="UP000053352"/>
    </source>
</evidence>
<accession>A0A0V8RWA2</accession>
<evidence type="ECO:0000313" key="1">
    <source>
        <dbReference type="EMBL" id="KSW12334.1"/>
    </source>
</evidence>
<dbReference type="AlphaFoldDB" id="A0A0V8RWA2"/>
<keyword evidence="2" id="KW-1185">Reference proteome</keyword>
<reference evidence="1 2" key="1">
    <citation type="submission" date="2015-11" db="EMBL/GenBank/DDBJ databases">
        <title>Genome sequence of Pyrodictium occultum PL-19, a marine hyperthermophilic archaeon isolated from Volcano, Italy.</title>
        <authorList>
            <person name="Utturkar S."/>
            <person name="Huber H."/>
            <person name="Leptihn S."/>
            <person name="Brown S."/>
            <person name="Stetter K.O."/>
            <person name="Podar M."/>
        </authorList>
    </citation>
    <scope>NUCLEOTIDE SEQUENCE [LARGE SCALE GENOMIC DNA]</scope>
    <source>
        <strain evidence="1 2">PL-19</strain>
    </source>
</reference>
<protein>
    <submittedName>
        <fullName evidence="1">Uncharacterized protein</fullName>
    </submittedName>
</protein>
<proteinExistence type="predicted"/>
<dbReference type="STRING" id="2309.CF15_06230"/>
<dbReference type="RefSeq" id="WP_058371016.1">
    <property type="nucleotide sequence ID" value="NZ_LNTB01000001.1"/>
</dbReference>